<comment type="caution">
    <text evidence="1">The sequence shown here is derived from an EMBL/GenBank/DDBJ whole genome shotgun (WGS) entry which is preliminary data.</text>
</comment>
<organism evidence="1">
    <name type="scientific">Synechococcus sp. SB0676_bin_10</name>
    <dbReference type="NCBI Taxonomy" id="2604869"/>
    <lineage>
        <taxon>Bacteria</taxon>
        <taxon>Bacillati</taxon>
        <taxon>Cyanobacteriota</taxon>
        <taxon>Cyanophyceae</taxon>
        <taxon>Synechococcales</taxon>
        <taxon>Synechococcaceae</taxon>
        <taxon>Synechococcus</taxon>
    </lineage>
</organism>
<evidence type="ECO:0000313" key="1">
    <source>
        <dbReference type="EMBL" id="MYG38186.1"/>
    </source>
</evidence>
<reference evidence="1" key="1">
    <citation type="submission" date="2019-09" db="EMBL/GenBank/DDBJ databases">
        <title>Characterisation of the sponge microbiome using genome-centric metagenomics.</title>
        <authorList>
            <person name="Engelberts J.P."/>
            <person name="Robbins S.J."/>
            <person name="De Goeij J.M."/>
            <person name="Aranda M."/>
            <person name="Bell S.C."/>
            <person name="Webster N.S."/>
        </authorList>
    </citation>
    <scope>NUCLEOTIDE SEQUENCE</scope>
    <source>
        <strain evidence="1">SB0676_bin_10</strain>
    </source>
</reference>
<dbReference type="AlphaFoldDB" id="A0A6B1F8S8"/>
<accession>A0A6B1F8S8</accession>
<sequence length="79" mass="9450">MFKWTVASVANALGLAWWARVCSEDPRLVYWVGPFVRRRQLERHLLLFLQDLQLEGAQDLTAERWRRRRSEPLTYPAHD</sequence>
<dbReference type="Pfam" id="PF08846">
    <property type="entry name" value="DUF1816"/>
    <property type="match status" value="1"/>
</dbReference>
<protein>
    <submittedName>
        <fullName evidence="1">DUF1816 domain-containing protein</fullName>
    </submittedName>
</protein>
<gene>
    <name evidence="1" type="ORF">F4162_04135</name>
</gene>
<dbReference type="InterPro" id="IPR014945">
    <property type="entry name" value="DUF1816"/>
</dbReference>
<name>A0A6B1F8S8_9SYNE</name>
<proteinExistence type="predicted"/>
<dbReference type="EMBL" id="VYDO01000135">
    <property type="protein sequence ID" value="MYG38186.1"/>
    <property type="molecule type" value="Genomic_DNA"/>
</dbReference>